<name>A0A914PQX9_9BILA</name>
<evidence type="ECO:0000313" key="2">
    <source>
        <dbReference type="Proteomes" id="UP000887578"/>
    </source>
</evidence>
<feature type="transmembrane region" description="Helical" evidence="1">
    <location>
        <begin position="20"/>
        <end position="48"/>
    </location>
</feature>
<feature type="transmembrane region" description="Helical" evidence="1">
    <location>
        <begin position="60"/>
        <end position="79"/>
    </location>
</feature>
<feature type="transmembrane region" description="Helical" evidence="1">
    <location>
        <begin position="118"/>
        <end position="138"/>
    </location>
</feature>
<reference evidence="3" key="1">
    <citation type="submission" date="2022-11" db="UniProtKB">
        <authorList>
            <consortium name="WormBaseParasite"/>
        </authorList>
    </citation>
    <scope>IDENTIFICATION</scope>
</reference>
<keyword evidence="1" id="KW-0812">Transmembrane</keyword>
<keyword evidence="1" id="KW-0472">Membrane</keyword>
<feature type="transmembrane region" description="Helical" evidence="1">
    <location>
        <begin position="86"/>
        <end position="106"/>
    </location>
</feature>
<dbReference type="AlphaFoldDB" id="A0A914PQX9"/>
<protein>
    <submittedName>
        <fullName evidence="3">Uncharacterized protein</fullName>
    </submittedName>
</protein>
<dbReference type="Proteomes" id="UP000887578">
    <property type="component" value="Unplaced"/>
</dbReference>
<evidence type="ECO:0000256" key="1">
    <source>
        <dbReference type="SAM" id="Phobius"/>
    </source>
</evidence>
<dbReference type="WBParaSite" id="PDA_v2.g18509.t1">
    <property type="protein sequence ID" value="PDA_v2.g18509.t1"/>
    <property type="gene ID" value="PDA_v2.g18509"/>
</dbReference>
<proteinExistence type="predicted"/>
<keyword evidence="2" id="KW-1185">Reference proteome</keyword>
<organism evidence="2 3">
    <name type="scientific">Panagrolaimus davidi</name>
    <dbReference type="NCBI Taxonomy" id="227884"/>
    <lineage>
        <taxon>Eukaryota</taxon>
        <taxon>Metazoa</taxon>
        <taxon>Ecdysozoa</taxon>
        <taxon>Nematoda</taxon>
        <taxon>Chromadorea</taxon>
        <taxon>Rhabditida</taxon>
        <taxon>Tylenchina</taxon>
        <taxon>Panagrolaimomorpha</taxon>
        <taxon>Panagrolaimoidea</taxon>
        <taxon>Panagrolaimidae</taxon>
        <taxon>Panagrolaimus</taxon>
    </lineage>
</organism>
<keyword evidence="1" id="KW-1133">Transmembrane helix</keyword>
<sequence length="169" mass="19762">MLLNIRRRVRTPQIENRAFYFFAIDSALLIILILNCISSIIGLIYTLILYKELMKTKCYFRIFTPIIFVTQFIPIFWMFKNDSPKAAFIALYCEFIGTIGLMAGNLGYCSLEWKYEALVIYLPRILSLYVYLKALMFYSYQQRMFALIDTDPETSSNENDEELTPASSD</sequence>
<evidence type="ECO:0000313" key="3">
    <source>
        <dbReference type="WBParaSite" id="PDA_v2.g18509.t1"/>
    </source>
</evidence>
<accession>A0A914PQX9</accession>